<feature type="coiled-coil region" evidence="2">
    <location>
        <begin position="57"/>
        <end position="84"/>
    </location>
</feature>
<dbReference type="SUPFAM" id="SSF52402">
    <property type="entry name" value="Adenine nucleotide alpha hydrolases-like"/>
    <property type="match status" value="1"/>
</dbReference>
<dbReference type="InterPro" id="IPR006015">
    <property type="entry name" value="Universal_stress_UspA"/>
</dbReference>
<dbReference type="Proteomes" id="UP001149009">
    <property type="component" value="Unassembled WGS sequence"/>
</dbReference>
<evidence type="ECO:0000256" key="1">
    <source>
        <dbReference type="ARBA" id="ARBA00008791"/>
    </source>
</evidence>
<dbReference type="Pfam" id="PF00582">
    <property type="entry name" value="Usp"/>
    <property type="match status" value="1"/>
</dbReference>
<protein>
    <submittedName>
        <fullName evidence="4">Universal stress protein</fullName>
    </submittedName>
</protein>
<dbReference type="EMBL" id="JAODNV010000009">
    <property type="protein sequence ID" value="MCT8990493.1"/>
    <property type="molecule type" value="Genomic_DNA"/>
</dbReference>
<dbReference type="PANTHER" id="PTHR46268:SF15">
    <property type="entry name" value="UNIVERSAL STRESS PROTEIN HP_0031"/>
    <property type="match status" value="1"/>
</dbReference>
<keyword evidence="5" id="KW-1185">Reference proteome</keyword>
<dbReference type="CDD" id="cd00293">
    <property type="entry name" value="USP-like"/>
    <property type="match status" value="1"/>
</dbReference>
<dbReference type="PRINTS" id="PR01438">
    <property type="entry name" value="UNVRSLSTRESS"/>
</dbReference>
<name>A0A9X2X872_9HYPH</name>
<evidence type="ECO:0000256" key="2">
    <source>
        <dbReference type="SAM" id="Coils"/>
    </source>
</evidence>
<feature type="domain" description="UspA" evidence="3">
    <location>
        <begin position="153"/>
        <end position="277"/>
    </location>
</feature>
<comment type="caution">
    <text evidence="4">The sequence shown here is derived from an EMBL/GenBank/DDBJ whole genome shotgun (WGS) entry which is preliminary data.</text>
</comment>
<dbReference type="AlphaFoldDB" id="A0A9X2X872"/>
<accession>A0A9X2X872</accession>
<dbReference type="RefSeq" id="WP_261515367.1">
    <property type="nucleotide sequence ID" value="NZ_JAODNV010000009.1"/>
</dbReference>
<reference evidence="4" key="1">
    <citation type="submission" date="2022-08" db="EMBL/GenBank/DDBJ databases">
        <title>Chelativorans sichuanense sp. nov., a paraffin oil-degrading bacterium isolated from a mixture of oil-based drill cuttings and paddy soil.</title>
        <authorList>
            <person name="Yu J."/>
            <person name="Liu H."/>
            <person name="Chen Q."/>
        </authorList>
    </citation>
    <scope>NUCLEOTIDE SEQUENCE</scope>
    <source>
        <strain evidence="4">SCAU 2101</strain>
    </source>
</reference>
<sequence>MIKTVLSVIGVDHSDGDLILAIELAREAEAHLAVLVLAISAPPPASEYAAVVNAAWLEERQEDIERLRERVEEVKALLAVTQLSADVGGEYLDRAWIDEAVGHRARCADLTVIGPVLAADDNLRTPVLKGALYQAQIPVLFVPDGKRPTVRPKRVLVGWDGGLEASRAVHEALPLLAGAEEVHIAMVDPRGREDGLQIEPGADIAAYLARHGVKAVVDRLPSGGQPVADALRTHAVDTAADMIVIGAYGHSRLRDLIFGGVTRSMIGNADLPVFMAR</sequence>
<evidence type="ECO:0000313" key="4">
    <source>
        <dbReference type="EMBL" id="MCT8990493.1"/>
    </source>
</evidence>
<organism evidence="4 5">
    <name type="scientific">Chelativorans petroleitrophicus</name>
    <dbReference type="NCBI Taxonomy" id="2975484"/>
    <lineage>
        <taxon>Bacteria</taxon>
        <taxon>Pseudomonadati</taxon>
        <taxon>Pseudomonadota</taxon>
        <taxon>Alphaproteobacteria</taxon>
        <taxon>Hyphomicrobiales</taxon>
        <taxon>Phyllobacteriaceae</taxon>
        <taxon>Chelativorans</taxon>
    </lineage>
</organism>
<comment type="similarity">
    <text evidence="1">Belongs to the universal stress protein A family.</text>
</comment>
<dbReference type="PANTHER" id="PTHR46268">
    <property type="entry name" value="STRESS RESPONSE PROTEIN NHAX"/>
    <property type="match status" value="1"/>
</dbReference>
<proteinExistence type="inferred from homology"/>
<gene>
    <name evidence="4" type="ORF">NYR54_09340</name>
</gene>
<keyword evidence="2" id="KW-0175">Coiled coil</keyword>
<evidence type="ECO:0000259" key="3">
    <source>
        <dbReference type="Pfam" id="PF00582"/>
    </source>
</evidence>
<evidence type="ECO:0000313" key="5">
    <source>
        <dbReference type="Proteomes" id="UP001149009"/>
    </source>
</evidence>
<dbReference type="InterPro" id="IPR006016">
    <property type="entry name" value="UspA"/>
</dbReference>
<dbReference type="Gene3D" id="3.40.50.12370">
    <property type="match status" value="1"/>
</dbReference>